<protein>
    <submittedName>
        <fullName evidence="1">Uncharacterized protein</fullName>
    </submittedName>
</protein>
<accession>A0A329Y085</accession>
<dbReference type="AlphaFoldDB" id="A0A329Y085"/>
<organism evidence="1 2">
    <name type="scientific">Rhizobium tropici</name>
    <dbReference type="NCBI Taxonomy" id="398"/>
    <lineage>
        <taxon>Bacteria</taxon>
        <taxon>Pseudomonadati</taxon>
        <taxon>Pseudomonadota</taxon>
        <taxon>Alphaproteobacteria</taxon>
        <taxon>Hyphomicrobiales</taxon>
        <taxon>Rhizobiaceae</taxon>
        <taxon>Rhizobium/Agrobacterium group</taxon>
        <taxon>Rhizobium</taxon>
    </lineage>
</organism>
<evidence type="ECO:0000313" key="1">
    <source>
        <dbReference type="EMBL" id="RAX37311.1"/>
    </source>
</evidence>
<name>A0A329Y085_RHITR</name>
<reference evidence="1 2" key="1">
    <citation type="submission" date="2018-06" db="EMBL/GenBank/DDBJ databases">
        <title>Whole Genome Sequence of an efficient microsymbiont, Rhizobium tropici.</title>
        <authorList>
            <person name="Srinivasan R."/>
            <person name="Singh H.V."/>
            <person name="Srivastava R."/>
            <person name="Kumari B."/>
            <person name="Radhakrishna A."/>
        </authorList>
    </citation>
    <scope>NUCLEOTIDE SEQUENCE [LARGE SCALE GENOMIC DNA]</scope>
    <source>
        <strain evidence="1 2">IGFRI Rhizo-19</strain>
    </source>
</reference>
<gene>
    <name evidence="1" type="ORF">DQ393_31330</name>
</gene>
<dbReference type="Proteomes" id="UP000251205">
    <property type="component" value="Unassembled WGS sequence"/>
</dbReference>
<proteinExistence type="predicted"/>
<evidence type="ECO:0000313" key="2">
    <source>
        <dbReference type="Proteomes" id="UP000251205"/>
    </source>
</evidence>
<sequence length="83" mass="9126">MSGEQARAVLMSLTDWMPTPFNISNWSSVISAASFARVIPLSANDRTTHRGSAVSERISEFSVNWPGLRLSPDCIAAIHQLMH</sequence>
<comment type="caution">
    <text evidence="1">The sequence shown here is derived from an EMBL/GenBank/DDBJ whole genome shotgun (WGS) entry which is preliminary data.</text>
</comment>
<dbReference type="EMBL" id="QMKK01000061">
    <property type="protein sequence ID" value="RAX37311.1"/>
    <property type="molecule type" value="Genomic_DNA"/>
</dbReference>